<keyword evidence="2" id="KW-0732">Signal</keyword>
<dbReference type="PROSITE" id="PS51318">
    <property type="entry name" value="TAT"/>
    <property type="match status" value="1"/>
</dbReference>
<proteinExistence type="predicted"/>
<accession>A0ABN3HC60</accession>
<gene>
    <name evidence="3" type="ORF">GCM10010170_079480</name>
</gene>
<evidence type="ECO:0000313" key="3">
    <source>
        <dbReference type="EMBL" id="GAA2375727.1"/>
    </source>
</evidence>
<feature type="chain" id="PRO_5047240351" description="Lipoprotein" evidence="2">
    <location>
        <begin position="35"/>
        <end position="252"/>
    </location>
</feature>
<name>A0ABN3HC60_9ACTN</name>
<reference evidence="3 4" key="1">
    <citation type="journal article" date="2019" name="Int. J. Syst. Evol. Microbiol.">
        <title>The Global Catalogue of Microorganisms (GCM) 10K type strain sequencing project: providing services to taxonomists for standard genome sequencing and annotation.</title>
        <authorList>
            <consortium name="The Broad Institute Genomics Platform"/>
            <consortium name="The Broad Institute Genome Sequencing Center for Infectious Disease"/>
            <person name="Wu L."/>
            <person name="Ma J."/>
        </authorList>
    </citation>
    <scope>NUCLEOTIDE SEQUENCE [LARGE SCALE GENOMIC DNA]</scope>
    <source>
        <strain evidence="3 4">JCM 3272</strain>
    </source>
</reference>
<organism evidence="3 4">
    <name type="scientific">Dactylosporangium salmoneum</name>
    <dbReference type="NCBI Taxonomy" id="53361"/>
    <lineage>
        <taxon>Bacteria</taxon>
        <taxon>Bacillati</taxon>
        <taxon>Actinomycetota</taxon>
        <taxon>Actinomycetes</taxon>
        <taxon>Micromonosporales</taxon>
        <taxon>Micromonosporaceae</taxon>
        <taxon>Dactylosporangium</taxon>
    </lineage>
</organism>
<evidence type="ECO:0008006" key="5">
    <source>
        <dbReference type="Google" id="ProtNLM"/>
    </source>
</evidence>
<protein>
    <recommendedName>
        <fullName evidence="5">Lipoprotein</fullName>
    </recommendedName>
</protein>
<dbReference type="EMBL" id="BAAARV010000078">
    <property type="protein sequence ID" value="GAA2375727.1"/>
    <property type="molecule type" value="Genomic_DNA"/>
</dbReference>
<dbReference type="RefSeq" id="WP_344617804.1">
    <property type="nucleotide sequence ID" value="NZ_BAAARV010000078.1"/>
</dbReference>
<evidence type="ECO:0000256" key="2">
    <source>
        <dbReference type="SAM" id="SignalP"/>
    </source>
</evidence>
<evidence type="ECO:0000256" key="1">
    <source>
        <dbReference type="SAM" id="MobiDB-lite"/>
    </source>
</evidence>
<evidence type="ECO:0000313" key="4">
    <source>
        <dbReference type="Proteomes" id="UP001501444"/>
    </source>
</evidence>
<sequence>MTRSTPASPLTGRRTVLRAALLASAALGVGLLSACGSGQITQTDEQVAAVPGVSANSTDGMIALRDGVVAYADQYKPGSTVPINVRLFNNSTQAVKLTGATSDNGTFVLVGGTKAAAAAASPSPSSTPSATPTGSKKPSPGASGSASASAADESEAPSAAPAPTSAGSTEISVPIPVAGIVVLSHDSGTYLAVDKLTGAPLLAGGSLKNVKFTFTYADGKTTTIVLPNLPMTPPLTPLPKPSPVVKNENGGE</sequence>
<feature type="signal peptide" evidence="2">
    <location>
        <begin position="1"/>
        <end position="34"/>
    </location>
</feature>
<dbReference type="InterPro" id="IPR006311">
    <property type="entry name" value="TAT_signal"/>
</dbReference>
<feature type="region of interest" description="Disordered" evidence="1">
    <location>
        <begin position="118"/>
        <end position="168"/>
    </location>
</feature>
<dbReference type="Proteomes" id="UP001501444">
    <property type="component" value="Unassembled WGS sequence"/>
</dbReference>
<dbReference type="PROSITE" id="PS51257">
    <property type="entry name" value="PROKAR_LIPOPROTEIN"/>
    <property type="match status" value="1"/>
</dbReference>
<keyword evidence="4" id="KW-1185">Reference proteome</keyword>
<comment type="caution">
    <text evidence="3">The sequence shown here is derived from an EMBL/GenBank/DDBJ whole genome shotgun (WGS) entry which is preliminary data.</text>
</comment>